<name>G0N2Z9_CAEBE</name>
<dbReference type="Proteomes" id="UP000008068">
    <property type="component" value="Unassembled WGS sequence"/>
</dbReference>
<dbReference type="EMBL" id="GL379832">
    <property type="protein sequence ID" value="EGT51143.1"/>
    <property type="molecule type" value="Genomic_DNA"/>
</dbReference>
<accession>G0N2Z9</accession>
<keyword evidence="2" id="KW-1185">Reference proteome</keyword>
<dbReference type="HOGENOM" id="CLU_3126336_0_0_1"/>
<reference evidence="2" key="1">
    <citation type="submission" date="2011-07" db="EMBL/GenBank/DDBJ databases">
        <authorList>
            <consortium name="Caenorhabditis brenneri Sequencing and Analysis Consortium"/>
            <person name="Wilson R.K."/>
        </authorList>
    </citation>
    <scope>NUCLEOTIDE SEQUENCE [LARGE SCALE GENOMIC DNA]</scope>
    <source>
        <strain evidence="2">PB2801</strain>
    </source>
</reference>
<proteinExistence type="predicted"/>
<evidence type="ECO:0000313" key="2">
    <source>
        <dbReference type="Proteomes" id="UP000008068"/>
    </source>
</evidence>
<gene>
    <name evidence="1" type="ORF">CAEBREN_02771</name>
</gene>
<evidence type="ECO:0000313" key="1">
    <source>
        <dbReference type="EMBL" id="EGT51143.1"/>
    </source>
</evidence>
<dbReference type="InParanoid" id="G0N2Z9"/>
<organism evidence="2">
    <name type="scientific">Caenorhabditis brenneri</name>
    <name type="common">Nematode worm</name>
    <dbReference type="NCBI Taxonomy" id="135651"/>
    <lineage>
        <taxon>Eukaryota</taxon>
        <taxon>Metazoa</taxon>
        <taxon>Ecdysozoa</taxon>
        <taxon>Nematoda</taxon>
        <taxon>Chromadorea</taxon>
        <taxon>Rhabditida</taxon>
        <taxon>Rhabditina</taxon>
        <taxon>Rhabditomorpha</taxon>
        <taxon>Rhabditoidea</taxon>
        <taxon>Rhabditidae</taxon>
        <taxon>Peloderinae</taxon>
        <taxon>Caenorhabditis</taxon>
    </lineage>
</organism>
<protein>
    <submittedName>
        <fullName evidence="1">Uncharacterized protein</fullName>
    </submittedName>
</protein>
<sequence length="50" mass="6110">MERRNREKNCTYKNTVRQSPRMKPFENTYKKIHGVLFFDFSVNFSSKSVY</sequence>
<dbReference type="AlphaFoldDB" id="G0N2Z9"/>